<evidence type="ECO:0000313" key="1">
    <source>
        <dbReference type="EMBL" id="MFA0790305.1"/>
    </source>
</evidence>
<accession>A0ABV4NLR1</accession>
<keyword evidence="2" id="KW-1185">Reference proteome</keyword>
<protein>
    <recommendedName>
        <fullName evidence="3">Lipoprotein</fullName>
    </recommendedName>
</protein>
<comment type="caution">
    <text evidence="1">The sequence shown here is derived from an EMBL/GenBank/DDBJ whole genome shotgun (WGS) entry which is preliminary data.</text>
</comment>
<name>A0ABV4NLR1_9GAMM</name>
<gene>
    <name evidence="1" type="ORF">ACCI51_07085</name>
</gene>
<reference evidence="1 2" key="1">
    <citation type="submission" date="2024-08" db="EMBL/GenBank/DDBJ databases">
        <authorList>
            <person name="Ishaq N."/>
        </authorList>
    </citation>
    <scope>NUCLEOTIDE SEQUENCE [LARGE SCALE GENOMIC DNA]</scope>
    <source>
        <strain evidence="1 2">JCM 30400</strain>
    </source>
</reference>
<evidence type="ECO:0000313" key="2">
    <source>
        <dbReference type="Proteomes" id="UP001569414"/>
    </source>
</evidence>
<dbReference type="RefSeq" id="WP_371843100.1">
    <property type="nucleotide sequence ID" value="NZ_JBGMEL010000005.1"/>
</dbReference>
<dbReference type="Proteomes" id="UP001569414">
    <property type="component" value="Unassembled WGS sequence"/>
</dbReference>
<organism evidence="1 2">
    <name type="scientific">Microbulbifer echini</name>
    <dbReference type="NCBI Taxonomy" id="1529067"/>
    <lineage>
        <taxon>Bacteria</taxon>
        <taxon>Pseudomonadati</taxon>
        <taxon>Pseudomonadota</taxon>
        <taxon>Gammaproteobacteria</taxon>
        <taxon>Cellvibrionales</taxon>
        <taxon>Microbulbiferaceae</taxon>
        <taxon>Microbulbifer</taxon>
    </lineage>
</organism>
<dbReference type="EMBL" id="JBGMEL010000005">
    <property type="protein sequence ID" value="MFA0790305.1"/>
    <property type="molecule type" value="Genomic_DNA"/>
</dbReference>
<evidence type="ECO:0008006" key="3">
    <source>
        <dbReference type="Google" id="ProtNLM"/>
    </source>
</evidence>
<sequence>MALLTHSNFGSLLTTQRVILFTGILLAILFSGCTTTEVRTTAFTPLTIEDKNIAEERLLDVGVIQFDPGIEGIEVDEDTLIFPELRQAESRFIAVTLADSLQSSLGWGAVRVIPSARTNIDVTISGRILQSDGETLTMEVTVTDSRGQRWFTKEYSEYASHYAYDRKHPTEGDAFQGIYNRVSNDMLEYRQGLSNEQIVEIRTISEMRFARSFSPEAFNRYLQQSQEGIYYLSALPAENDPMLERVRKIRERDYLFVDTLQEYYGTFAKTMEVPYQEWRARSYEEVRQMRELKRKARNHTIMGAAAIIGGIAAAGAGGGSAQAAGQVGIGAGGYLIKSGFDRRADAKMHLEALQELGDSMEAEVEPQIVELEDRTVTLSGSVENQYRQWREILKEIYEAETASSETKI</sequence>
<proteinExistence type="predicted"/>